<dbReference type="Proteomes" id="UP000029578">
    <property type="component" value="Unassembled WGS sequence"/>
</dbReference>
<dbReference type="AlphaFoldDB" id="A0A096D8M8"/>
<evidence type="ECO:0000259" key="2">
    <source>
        <dbReference type="Pfam" id="PF18962"/>
    </source>
</evidence>
<organism evidence="3 4">
    <name type="scientific">Prevotella melaninogenica DNF00666</name>
    <dbReference type="NCBI Taxonomy" id="1401073"/>
    <lineage>
        <taxon>Bacteria</taxon>
        <taxon>Pseudomonadati</taxon>
        <taxon>Bacteroidota</taxon>
        <taxon>Bacteroidia</taxon>
        <taxon>Bacteroidales</taxon>
        <taxon>Prevotellaceae</taxon>
        <taxon>Prevotella</taxon>
    </lineage>
</organism>
<feature type="domain" description="Secretion system C-terminal sorting" evidence="2">
    <location>
        <begin position="309"/>
        <end position="384"/>
    </location>
</feature>
<dbReference type="EMBL" id="JRNS01000157">
    <property type="protein sequence ID" value="KGF53889.1"/>
    <property type="molecule type" value="Genomic_DNA"/>
</dbReference>
<dbReference type="NCBIfam" id="TIGR04183">
    <property type="entry name" value="Por_Secre_tail"/>
    <property type="match status" value="1"/>
</dbReference>
<evidence type="ECO:0000313" key="4">
    <source>
        <dbReference type="Proteomes" id="UP000029578"/>
    </source>
</evidence>
<protein>
    <recommendedName>
        <fullName evidence="2">Secretion system C-terminal sorting domain-containing protein</fullName>
    </recommendedName>
</protein>
<feature type="chain" id="PRO_5001918059" description="Secretion system C-terminal sorting domain-containing protein" evidence="1">
    <location>
        <begin position="20"/>
        <end position="386"/>
    </location>
</feature>
<sequence>MKKLLFFVLFALSSQATFAQEAIQKVTNMPRSSDILVKQQVAYMNPGKSGKDILWDFSGLRFIDHSYSVCYNSFPNNPQIIVGTEHQTRYYYVLSNDSLLITGYENPTTIMKYDQPQLFLRFPMVYGDSINCFFNGKGRYCEKLDITSYGSSFTIADATGRMILPNGDTLQHVVRIHSKEILSDKSKSLNSPISSHDSVDLVFNSFCKFPYVRSDSDILSIDSYKWYASGYRYPILETISTSNLHGNSIIPCFSTAFYYPPEFHNYLSNDELNRKILDMLKREKGFLLTQGKDDINIGLEESFFRYRCYPNPVLNMLTLNLFLKCDAIFSYNLYDMQGKLYQHTDPHQIISNSYSLNIDMSNCISGLYILEIKINDKLYSEKIIKK</sequence>
<dbReference type="RefSeq" id="WP_036862466.1">
    <property type="nucleotide sequence ID" value="NZ_JRNS01000157.1"/>
</dbReference>
<feature type="signal peptide" evidence="1">
    <location>
        <begin position="1"/>
        <end position="19"/>
    </location>
</feature>
<proteinExistence type="predicted"/>
<dbReference type="InterPro" id="IPR026444">
    <property type="entry name" value="Secre_tail"/>
</dbReference>
<evidence type="ECO:0000256" key="1">
    <source>
        <dbReference type="SAM" id="SignalP"/>
    </source>
</evidence>
<name>A0A096D8M8_9BACT</name>
<reference evidence="3 4" key="1">
    <citation type="submission" date="2014-07" db="EMBL/GenBank/DDBJ databases">
        <authorList>
            <person name="McCorrison J."/>
            <person name="Sanka R."/>
            <person name="Torralba M."/>
            <person name="Gillis M."/>
            <person name="Haft D.H."/>
            <person name="Methe B."/>
            <person name="Sutton G."/>
            <person name="Nelson K.E."/>
        </authorList>
    </citation>
    <scope>NUCLEOTIDE SEQUENCE [LARGE SCALE GENOMIC DNA]</scope>
    <source>
        <strain evidence="3 4">DNF00666</strain>
    </source>
</reference>
<evidence type="ECO:0000313" key="3">
    <source>
        <dbReference type="EMBL" id="KGF53889.1"/>
    </source>
</evidence>
<dbReference type="Pfam" id="PF18962">
    <property type="entry name" value="Por_Secre_tail"/>
    <property type="match status" value="1"/>
</dbReference>
<keyword evidence="1" id="KW-0732">Signal</keyword>
<accession>A0A096D8M8</accession>
<comment type="caution">
    <text evidence="3">The sequence shown here is derived from an EMBL/GenBank/DDBJ whole genome shotgun (WGS) entry which is preliminary data.</text>
</comment>
<gene>
    <name evidence="3" type="ORF">HMPREF0661_02540</name>
</gene>